<dbReference type="Pfam" id="PF07729">
    <property type="entry name" value="FCD"/>
    <property type="match status" value="1"/>
</dbReference>
<dbReference type="PANTHER" id="PTHR43537">
    <property type="entry name" value="TRANSCRIPTIONAL REGULATOR, GNTR FAMILY"/>
    <property type="match status" value="1"/>
</dbReference>
<dbReference type="SMART" id="SM00345">
    <property type="entry name" value="HTH_GNTR"/>
    <property type="match status" value="1"/>
</dbReference>
<organism evidence="5 6">
    <name type="scientific">Actinomadura miaoliensis</name>
    <dbReference type="NCBI Taxonomy" id="430685"/>
    <lineage>
        <taxon>Bacteria</taxon>
        <taxon>Bacillati</taxon>
        <taxon>Actinomycetota</taxon>
        <taxon>Actinomycetes</taxon>
        <taxon>Streptosporangiales</taxon>
        <taxon>Thermomonosporaceae</taxon>
        <taxon>Actinomadura</taxon>
    </lineage>
</organism>
<evidence type="ECO:0000313" key="6">
    <source>
        <dbReference type="Proteomes" id="UP001500683"/>
    </source>
</evidence>
<dbReference type="SUPFAM" id="SSF46785">
    <property type="entry name" value="Winged helix' DNA-binding domain"/>
    <property type="match status" value="1"/>
</dbReference>
<keyword evidence="6" id="KW-1185">Reference proteome</keyword>
<evidence type="ECO:0000256" key="2">
    <source>
        <dbReference type="ARBA" id="ARBA00023125"/>
    </source>
</evidence>
<feature type="domain" description="HTH gntR-type" evidence="4">
    <location>
        <begin position="1"/>
        <end position="58"/>
    </location>
</feature>
<dbReference type="InterPro" id="IPR000524">
    <property type="entry name" value="Tscrpt_reg_HTH_GntR"/>
</dbReference>
<sequence>MQLILDRGLRPGDPLPTENDLMDDLGVSRNSVREALKALRALDIVEVRHGHGTYVGKLSLTPLADGLTFRTLQGSENDVRALGEILEVREALEAGLIRRVAATIPDEDLAALDAAVRKMDAKARAGEPFPDEDREFHELLYRSLGNTLVPQLLGVFWNVFDRVAQVRGWNHDPSPIGTVRRHRAIVAALRRHDVEEAEQALARHFRTIDSRVEKAARRR</sequence>
<evidence type="ECO:0000313" key="5">
    <source>
        <dbReference type="EMBL" id="GAA4076946.1"/>
    </source>
</evidence>
<dbReference type="InterPro" id="IPR036390">
    <property type="entry name" value="WH_DNA-bd_sf"/>
</dbReference>
<dbReference type="CDD" id="cd07377">
    <property type="entry name" value="WHTH_GntR"/>
    <property type="match status" value="1"/>
</dbReference>
<dbReference type="PANTHER" id="PTHR43537:SF5">
    <property type="entry name" value="UXU OPERON TRANSCRIPTIONAL REGULATOR"/>
    <property type="match status" value="1"/>
</dbReference>
<evidence type="ECO:0000256" key="1">
    <source>
        <dbReference type="ARBA" id="ARBA00023015"/>
    </source>
</evidence>
<dbReference type="PRINTS" id="PR00035">
    <property type="entry name" value="HTHGNTR"/>
</dbReference>
<proteinExistence type="predicted"/>
<keyword evidence="1" id="KW-0805">Transcription regulation</keyword>
<dbReference type="SMART" id="SM00895">
    <property type="entry name" value="FCD"/>
    <property type="match status" value="1"/>
</dbReference>
<keyword evidence="3" id="KW-0804">Transcription</keyword>
<dbReference type="SUPFAM" id="SSF48008">
    <property type="entry name" value="GntR ligand-binding domain-like"/>
    <property type="match status" value="1"/>
</dbReference>
<dbReference type="Gene3D" id="1.20.120.530">
    <property type="entry name" value="GntR ligand-binding domain-like"/>
    <property type="match status" value="1"/>
</dbReference>
<dbReference type="InterPro" id="IPR011711">
    <property type="entry name" value="GntR_C"/>
</dbReference>
<dbReference type="InterPro" id="IPR036388">
    <property type="entry name" value="WH-like_DNA-bd_sf"/>
</dbReference>
<gene>
    <name evidence="5" type="ORF">GCM10022214_38150</name>
</gene>
<dbReference type="Proteomes" id="UP001500683">
    <property type="component" value="Unassembled WGS sequence"/>
</dbReference>
<accession>A0ABP7VXW5</accession>
<dbReference type="PROSITE" id="PS50949">
    <property type="entry name" value="HTH_GNTR"/>
    <property type="match status" value="1"/>
</dbReference>
<dbReference type="EMBL" id="BAAAZG010000023">
    <property type="protein sequence ID" value="GAA4076946.1"/>
    <property type="molecule type" value="Genomic_DNA"/>
</dbReference>
<keyword evidence="2" id="KW-0238">DNA-binding</keyword>
<reference evidence="6" key="1">
    <citation type="journal article" date="2019" name="Int. J. Syst. Evol. Microbiol.">
        <title>The Global Catalogue of Microorganisms (GCM) 10K type strain sequencing project: providing services to taxonomists for standard genome sequencing and annotation.</title>
        <authorList>
            <consortium name="The Broad Institute Genomics Platform"/>
            <consortium name="The Broad Institute Genome Sequencing Center for Infectious Disease"/>
            <person name="Wu L."/>
            <person name="Ma J."/>
        </authorList>
    </citation>
    <scope>NUCLEOTIDE SEQUENCE [LARGE SCALE GENOMIC DNA]</scope>
    <source>
        <strain evidence="6">JCM 16702</strain>
    </source>
</reference>
<evidence type="ECO:0000259" key="4">
    <source>
        <dbReference type="PROSITE" id="PS50949"/>
    </source>
</evidence>
<evidence type="ECO:0000256" key="3">
    <source>
        <dbReference type="ARBA" id="ARBA00023163"/>
    </source>
</evidence>
<dbReference type="Gene3D" id="1.10.10.10">
    <property type="entry name" value="Winged helix-like DNA-binding domain superfamily/Winged helix DNA-binding domain"/>
    <property type="match status" value="1"/>
</dbReference>
<protein>
    <submittedName>
        <fullName evidence="5">FadR/GntR family transcriptional regulator</fullName>
    </submittedName>
</protein>
<dbReference type="Pfam" id="PF00392">
    <property type="entry name" value="GntR"/>
    <property type="match status" value="1"/>
</dbReference>
<dbReference type="InterPro" id="IPR008920">
    <property type="entry name" value="TF_FadR/GntR_C"/>
</dbReference>
<comment type="caution">
    <text evidence="5">The sequence shown here is derived from an EMBL/GenBank/DDBJ whole genome shotgun (WGS) entry which is preliminary data.</text>
</comment>
<name>A0ABP7VXW5_9ACTN</name>